<dbReference type="EMBL" id="JH711578">
    <property type="protein sequence ID" value="EIW81197.1"/>
    <property type="molecule type" value="Genomic_DNA"/>
</dbReference>
<evidence type="ECO:0000256" key="1">
    <source>
        <dbReference type="SAM" id="MobiDB-lite"/>
    </source>
</evidence>
<evidence type="ECO:0008006" key="4">
    <source>
        <dbReference type="Google" id="ProtNLM"/>
    </source>
</evidence>
<comment type="caution">
    <text evidence="2">The sequence shown here is derived from an EMBL/GenBank/DDBJ whole genome shotgun (WGS) entry which is preliminary data.</text>
</comment>
<proteinExistence type="predicted"/>
<dbReference type="GeneID" id="19203166"/>
<dbReference type="Proteomes" id="UP000053558">
    <property type="component" value="Unassembled WGS sequence"/>
</dbReference>
<dbReference type="OrthoDB" id="3048627at2759"/>
<accession>A0A5M3MQ65</accession>
<reference evidence="3" key="1">
    <citation type="journal article" date="2012" name="Science">
        <title>The Paleozoic origin of enzymatic lignin decomposition reconstructed from 31 fungal genomes.</title>
        <authorList>
            <person name="Floudas D."/>
            <person name="Binder M."/>
            <person name="Riley R."/>
            <person name="Barry K."/>
            <person name="Blanchette R.A."/>
            <person name="Henrissat B."/>
            <person name="Martinez A.T."/>
            <person name="Otillar R."/>
            <person name="Spatafora J.W."/>
            <person name="Yadav J.S."/>
            <person name="Aerts A."/>
            <person name="Benoit I."/>
            <person name="Boyd A."/>
            <person name="Carlson A."/>
            <person name="Copeland A."/>
            <person name="Coutinho P.M."/>
            <person name="de Vries R.P."/>
            <person name="Ferreira P."/>
            <person name="Findley K."/>
            <person name="Foster B."/>
            <person name="Gaskell J."/>
            <person name="Glotzer D."/>
            <person name="Gorecki P."/>
            <person name="Heitman J."/>
            <person name="Hesse C."/>
            <person name="Hori C."/>
            <person name="Igarashi K."/>
            <person name="Jurgens J.A."/>
            <person name="Kallen N."/>
            <person name="Kersten P."/>
            <person name="Kohler A."/>
            <person name="Kuees U."/>
            <person name="Kumar T.K.A."/>
            <person name="Kuo A."/>
            <person name="LaButti K."/>
            <person name="Larrondo L.F."/>
            <person name="Lindquist E."/>
            <person name="Ling A."/>
            <person name="Lombard V."/>
            <person name="Lucas S."/>
            <person name="Lundell T."/>
            <person name="Martin R."/>
            <person name="McLaughlin D.J."/>
            <person name="Morgenstern I."/>
            <person name="Morin E."/>
            <person name="Murat C."/>
            <person name="Nagy L.G."/>
            <person name="Nolan M."/>
            <person name="Ohm R.A."/>
            <person name="Patyshakuliyeva A."/>
            <person name="Rokas A."/>
            <person name="Ruiz-Duenas F.J."/>
            <person name="Sabat G."/>
            <person name="Salamov A."/>
            <person name="Samejima M."/>
            <person name="Schmutz J."/>
            <person name="Slot J.C."/>
            <person name="St John F."/>
            <person name="Stenlid J."/>
            <person name="Sun H."/>
            <person name="Sun S."/>
            <person name="Syed K."/>
            <person name="Tsang A."/>
            <person name="Wiebenga A."/>
            <person name="Young D."/>
            <person name="Pisabarro A."/>
            <person name="Eastwood D.C."/>
            <person name="Martin F."/>
            <person name="Cullen D."/>
            <person name="Grigoriev I.V."/>
            <person name="Hibbett D.S."/>
        </authorList>
    </citation>
    <scope>NUCLEOTIDE SEQUENCE [LARGE SCALE GENOMIC DNA]</scope>
    <source>
        <strain evidence="3">RWD-64-598 SS2</strain>
    </source>
</reference>
<feature type="compositionally biased region" description="Acidic residues" evidence="1">
    <location>
        <begin position="471"/>
        <end position="482"/>
    </location>
</feature>
<keyword evidence="3" id="KW-1185">Reference proteome</keyword>
<name>A0A5M3MQ65_CONPW</name>
<gene>
    <name evidence="2" type="ORF">CONPUDRAFT_153746</name>
</gene>
<organism evidence="2 3">
    <name type="scientific">Coniophora puteana (strain RWD-64-598)</name>
    <name type="common">Brown rot fungus</name>
    <dbReference type="NCBI Taxonomy" id="741705"/>
    <lineage>
        <taxon>Eukaryota</taxon>
        <taxon>Fungi</taxon>
        <taxon>Dikarya</taxon>
        <taxon>Basidiomycota</taxon>
        <taxon>Agaricomycotina</taxon>
        <taxon>Agaricomycetes</taxon>
        <taxon>Agaricomycetidae</taxon>
        <taxon>Boletales</taxon>
        <taxon>Coniophorineae</taxon>
        <taxon>Coniophoraceae</taxon>
        <taxon>Coniophora</taxon>
    </lineage>
</organism>
<dbReference type="KEGG" id="cput:CONPUDRAFT_153746"/>
<dbReference type="AlphaFoldDB" id="A0A5M3MQ65"/>
<feature type="region of interest" description="Disordered" evidence="1">
    <location>
        <begin position="463"/>
        <end position="504"/>
    </location>
</feature>
<evidence type="ECO:0000313" key="3">
    <source>
        <dbReference type="Proteomes" id="UP000053558"/>
    </source>
</evidence>
<protein>
    <recommendedName>
        <fullName evidence="4">F-box domain-containing protein</fullName>
    </recommendedName>
</protein>
<sequence>MSQAEKKNVLNRRSSKYWKWRKDPPALAALFPVGFASVSSYWRGVLSTEVAYWTRIIIFVDEPITSTFSPEYFSWSHDKLLDVRLTRRKRHHGRSHPDDAYERSRVEYIVTHLRPHLFRCRSIRLDLRNRSSVVGAVNHLRGAAPELQVLALRSEIADTTEDADGLQDLICPALTDLYVDPKTFIDVTRRGFTWPQKKDRSVNCNLSLGPYQPLDPLNVILAKDLVLSLQTPPASQTLNSILLRNIVFFPDLAIPQGLSIRIYYLTLDTIPGDFIVAVSEASSFEMVLNTITLKNCSVEEPLHFGANYHLNLETIADSGTLVNVLRYSDAKEVSITDCAGFDDGFLQAFGNGGPEGNDFLACHTKSLSIQGPKCKFSSAAFKHAVKYRPRATLESHPSDWWTDEDDWIGMLSGPVVPLNELDVFGCDTSFSPSQEEWFRQHIMDNGWSTSGCRITSLSLKAEHSESRINEEGDGTDDLDDLIDSLPESRRMPWDRSPVMFPSDQ</sequence>
<evidence type="ECO:0000313" key="2">
    <source>
        <dbReference type="EMBL" id="EIW81197.1"/>
    </source>
</evidence>
<dbReference type="RefSeq" id="XP_007768603.1">
    <property type="nucleotide sequence ID" value="XM_007770413.1"/>
</dbReference>